<dbReference type="Pfam" id="PF07978">
    <property type="entry name" value="NIPSNAP"/>
    <property type="match status" value="1"/>
</dbReference>
<accession>A0A437QW07</accession>
<dbReference type="RefSeq" id="WP_127764070.1">
    <property type="nucleotide sequence ID" value="NZ_SADE01000001.1"/>
</dbReference>
<proteinExistence type="inferred from homology"/>
<dbReference type="SUPFAM" id="SSF54909">
    <property type="entry name" value="Dimeric alpha+beta barrel"/>
    <property type="match status" value="1"/>
</dbReference>
<dbReference type="PANTHER" id="PTHR21017:SF17">
    <property type="entry name" value="PROTEIN NIPSNAP"/>
    <property type="match status" value="1"/>
</dbReference>
<evidence type="ECO:0000256" key="1">
    <source>
        <dbReference type="ARBA" id="ARBA00005291"/>
    </source>
</evidence>
<name>A0A437QW07_9PROT</name>
<dbReference type="EMBL" id="SADE01000001">
    <property type="protein sequence ID" value="RVU38698.1"/>
    <property type="molecule type" value="Genomic_DNA"/>
</dbReference>
<dbReference type="PANTHER" id="PTHR21017">
    <property type="entry name" value="NIPSNAP-RELATED"/>
    <property type="match status" value="1"/>
</dbReference>
<dbReference type="InterPro" id="IPR012577">
    <property type="entry name" value="NIPSNAP"/>
</dbReference>
<sequence>MLLDVRTYKVKPGYMKEHMALYEKYGKPAQFRCLGEPLVYMTTETGDPNEYVHIWVYENAGDREKKRTAMWKDPEWLEYTMKSRELGALVEQSNKLMVPTAFSPPIKR</sequence>
<keyword evidence="4" id="KW-1185">Reference proteome</keyword>
<dbReference type="AlphaFoldDB" id="A0A437QW07"/>
<comment type="caution">
    <text evidence="3">The sequence shown here is derived from an EMBL/GenBank/DDBJ whole genome shotgun (WGS) entry which is preliminary data.</text>
</comment>
<protein>
    <submittedName>
        <fullName evidence="3">NIPSNAP family protein</fullName>
    </submittedName>
</protein>
<reference evidence="4" key="1">
    <citation type="submission" date="2019-01" db="EMBL/GenBank/DDBJ databases">
        <title>Gri0909 isolated from a small marine red alga.</title>
        <authorList>
            <person name="Kim J."/>
            <person name="Jeong S.E."/>
            <person name="Jeon C.O."/>
        </authorList>
    </citation>
    <scope>NUCLEOTIDE SEQUENCE [LARGE SCALE GENOMIC DNA]</scope>
    <source>
        <strain evidence="4">Gri0909</strain>
    </source>
</reference>
<dbReference type="Proteomes" id="UP000287447">
    <property type="component" value="Unassembled WGS sequence"/>
</dbReference>
<feature type="domain" description="NIPSNAP" evidence="2">
    <location>
        <begin position="4"/>
        <end position="104"/>
    </location>
</feature>
<evidence type="ECO:0000313" key="3">
    <source>
        <dbReference type="EMBL" id="RVU38698.1"/>
    </source>
</evidence>
<evidence type="ECO:0000259" key="2">
    <source>
        <dbReference type="Pfam" id="PF07978"/>
    </source>
</evidence>
<comment type="similarity">
    <text evidence="1">Belongs to the NipSnap family.</text>
</comment>
<evidence type="ECO:0000313" key="4">
    <source>
        <dbReference type="Proteomes" id="UP000287447"/>
    </source>
</evidence>
<gene>
    <name evidence="3" type="ORF">EOI86_05345</name>
</gene>
<dbReference type="OrthoDB" id="9812037at2"/>
<dbReference type="Gene3D" id="3.30.70.100">
    <property type="match status" value="1"/>
</dbReference>
<organism evidence="3 4">
    <name type="scientific">Hwanghaeella grinnelliae</name>
    <dbReference type="NCBI Taxonomy" id="2500179"/>
    <lineage>
        <taxon>Bacteria</taxon>
        <taxon>Pseudomonadati</taxon>
        <taxon>Pseudomonadota</taxon>
        <taxon>Alphaproteobacteria</taxon>
        <taxon>Rhodospirillales</taxon>
        <taxon>Rhodospirillaceae</taxon>
        <taxon>Hwanghaeella</taxon>
    </lineage>
</organism>
<dbReference type="InterPro" id="IPR011008">
    <property type="entry name" value="Dimeric_a/b-barrel"/>
</dbReference>
<dbReference type="InterPro" id="IPR051557">
    <property type="entry name" value="NipSnap_domain"/>
</dbReference>